<protein>
    <recommendedName>
        <fullName evidence="1">PIN like domain-containing protein</fullName>
    </recommendedName>
</protein>
<feature type="domain" description="PIN like" evidence="1">
    <location>
        <begin position="24"/>
        <end position="237"/>
    </location>
</feature>
<dbReference type="InterPro" id="IPR041578">
    <property type="entry name" value="PIN_8"/>
</dbReference>
<proteinExistence type="predicted"/>
<accession>A0A1G2T083</accession>
<evidence type="ECO:0000313" key="3">
    <source>
        <dbReference type="Proteomes" id="UP000178107"/>
    </source>
</evidence>
<reference evidence="2 3" key="1">
    <citation type="journal article" date="2016" name="Nat. Commun.">
        <title>Thousands of microbial genomes shed light on interconnected biogeochemical processes in an aquifer system.</title>
        <authorList>
            <person name="Anantharaman K."/>
            <person name="Brown C.T."/>
            <person name="Hug L.A."/>
            <person name="Sharon I."/>
            <person name="Castelle C.J."/>
            <person name="Probst A.J."/>
            <person name="Thomas B.C."/>
            <person name="Singh A."/>
            <person name="Wilkins M.J."/>
            <person name="Karaoz U."/>
            <person name="Brodie E.L."/>
            <person name="Williams K.H."/>
            <person name="Hubbard S.S."/>
            <person name="Banfield J.F."/>
        </authorList>
    </citation>
    <scope>NUCLEOTIDE SEQUENCE [LARGE SCALE GENOMIC DNA]</scope>
</reference>
<organism evidence="2 3">
    <name type="scientific">Candidatus Zambryskibacteria bacterium RIFCSPHIGHO2_01_FULL_46_25</name>
    <dbReference type="NCBI Taxonomy" id="1802738"/>
    <lineage>
        <taxon>Bacteria</taxon>
        <taxon>Candidatus Zambryskiibacteriota</taxon>
    </lineage>
</organism>
<evidence type="ECO:0000313" key="2">
    <source>
        <dbReference type="EMBL" id="OHA90644.1"/>
    </source>
</evidence>
<evidence type="ECO:0000259" key="1">
    <source>
        <dbReference type="Pfam" id="PF18476"/>
    </source>
</evidence>
<name>A0A1G2T083_9BACT</name>
<sequence length="343" mass="40610">MKKEFPEFYRLEDREIKNLWADCLFVFDANVLLNLYRYSLGTTENLIEVLKSLSDRIWIPHQFAYEYQKNRASVIEEQRIKYNKSADTISSELDKIKDLQSNYFKTPTIDVVTFQENLIKSKEIYPDCNFEDKTRSQMDSLFEDKVGDPFSDKKQISIIEDGFERYRREIPPGYCDAKEKDKDDPTRTRKFGDLIGWIQMMEKSKEVGKSVIFITSERKEDWWQIVKGKTIGPRFELIKEFKEQTGKQFHMYDMKRFLDYAKESYTVSKKTLDEVEKKDKLYNDLLVSEKVFSSDIAESLPEGLNLSGEWREAEISDSADTDKEIILTKKETVPEEDRQQIDF</sequence>
<dbReference type="Proteomes" id="UP000178107">
    <property type="component" value="Unassembled WGS sequence"/>
</dbReference>
<dbReference type="EMBL" id="MHVH01000003">
    <property type="protein sequence ID" value="OHA90644.1"/>
    <property type="molecule type" value="Genomic_DNA"/>
</dbReference>
<gene>
    <name evidence="2" type="ORF">A2838_02920</name>
</gene>
<dbReference type="Pfam" id="PF18476">
    <property type="entry name" value="PIN_8"/>
    <property type="match status" value="1"/>
</dbReference>
<dbReference type="AlphaFoldDB" id="A0A1G2T083"/>
<comment type="caution">
    <text evidence="2">The sequence shown here is derived from an EMBL/GenBank/DDBJ whole genome shotgun (WGS) entry which is preliminary data.</text>
</comment>